<evidence type="ECO:0000313" key="3">
    <source>
        <dbReference type="EMBL" id="KAG6015067.1"/>
    </source>
</evidence>
<proteinExistence type="predicted"/>
<keyword evidence="2" id="KW-0732">Signal</keyword>
<dbReference type="EMBL" id="SRPW01000387">
    <property type="protein sequence ID" value="KAG6015067.1"/>
    <property type="molecule type" value="Genomic_DNA"/>
</dbReference>
<reference evidence="3" key="1">
    <citation type="journal article" date="2020" name="bioRxiv">
        <title>Whole genome comparisons of ergot fungi reveals the divergence and evolution of species within the genus Claviceps are the result of varying mechanisms driving genome evolution and host range expansion.</title>
        <authorList>
            <person name="Wyka S.A."/>
            <person name="Mondo S.J."/>
            <person name="Liu M."/>
            <person name="Dettman J."/>
            <person name="Nalam V."/>
            <person name="Broders K.D."/>
        </authorList>
    </citation>
    <scope>NUCLEOTIDE SEQUENCE</scope>
    <source>
        <strain evidence="3">CCC 602</strain>
    </source>
</reference>
<dbReference type="AlphaFoldDB" id="A0A9P7NE72"/>
<sequence length="152" mass="15959">MRLASPAVAAGLVYLAGVALAQPPPDSPDDACCCCDIRSMVISCTLSIPKNDCVCAAVACPPNAKTVWDHHKHKHSPTASKEAEITGLTPNMPFHQGGATLPVVGARPTEPVAVNVQDEPFHNNKPIYPAGSSELPKEILPKVKDAEKTSGM</sequence>
<accession>A0A9P7NE72</accession>
<feature type="signal peptide" evidence="2">
    <location>
        <begin position="1"/>
        <end position="21"/>
    </location>
</feature>
<evidence type="ECO:0000256" key="2">
    <source>
        <dbReference type="SAM" id="SignalP"/>
    </source>
</evidence>
<name>A0A9P7NE72_9HYPO</name>
<gene>
    <name evidence="3" type="ORF">E4U43_005798</name>
</gene>
<comment type="caution">
    <text evidence="3">The sequence shown here is derived from an EMBL/GenBank/DDBJ whole genome shotgun (WGS) entry which is preliminary data.</text>
</comment>
<evidence type="ECO:0000313" key="4">
    <source>
        <dbReference type="Proteomes" id="UP000748025"/>
    </source>
</evidence>
<organism evidence="3 4">
    <name type="scientific">Claviceps pusilla</name>
    <dbReference type="NCBI Taxonomy" id="123648"/>
    <lineage>
        <taxon>Eukaryota</taxon>
        <taxon>Fungi</taxon>
        <taxon>Dikarya</taxon>
        <taxon>Ascomycota</taxon>
        <taxon>Pezizomycotina</taxon>
        <taxon>Sordariomycetes</taxon>
        <taxon>Hypocreomycetidae</taxon>
        <taxon>Hypocreales</taxon>
        <taxon>Clavicipitaceae</taxon>
        <taxon>Claviceps</taxon>
    </lineage>
</organism>
<feature type="compositionally biased region" description="Basic and acidic residues" evidence="1">
    <location>
        <begin position="135"/>
        <end position="152"/>
    </location>
</feature>
<feature type="region of interest" description="Disordered" evidence="1">
    <location>
        <begin position="128"/>
        <end position="152"/>
    </location>
</feature>
<evidence type="ECO:0000256" key="1">
    <source>
        <dbReference type="SAM" id="MobiDB-lite"/>
    </source>
</evidence>
<protein>
    <recommendedName>
        <fullName evidence="5">Extracellular membrane protein CFEM domain-containing protein</fullName>
    </recommendedName>
</protein>
<evidence type="ECO:0008006" key="5">
    <source>
        <dbReference type="Google" id="ProtNLM"/>
    </source>
</evidence>
<feature type="chain" id="PRO_5040330770" description="Extracellular membrane protein CFEM domain-containing protein" evidence="2">
    <location>
        <begin position="22"/>
        <end position="152"/>
    </location>
</feature>
<dbReference type="Proteomes" id="UP000748025">
    <property type="component" value="Unassembled WGS sequence"/>
</dbReference>
<keyword evidence="4" id="KW-1185">Reference proteome</keyword>